<evidence type="ECO:0000256" key="1">
    <source>
        <dbReference type="ARBA" id="ARBA00022737"/>
    </source>
</evidence>
<evidence type="ECO:0000259" key="4">
    <source>
        <dbReference type="Pfam" id="PF18052"/>
    </source>
</evidence>
<sequence>MEVGAVEFLSESVQQKLRDSFILEKDLKERIDQIEKELPLWRSPLNDAEMRQAGDGRIYLGRGVREIIYKFENVRENFKIVAACRRGFSKKIVLVGVTDLHEIAREIKDINDKIEDI</sequence>
<keyword evidence="6" id="KW-1185">Reference proteome</keyword>
<evidence type="ECO:0000256" key="3">
    <source>
        <dbReference type="ARBA" id="ARBA00022821"/>
    </source>
</evidence>
<evidence type="ECO:0000313" key="5">
    <source>
        <dbReference type="EMBL" id="KAG8369843.1"/>
    </source>
</evidence>
<protein>
    <recommendedName>
        <fullName evidence="4">Disease resistance N-terminal domain-containing protein</fullName>
    </recommendedName>
</protein>
<keyword evidence="1" id="KW-0677">Repeat</keyword>
<dbReference type="AlphaFoldDB" id="A0AAV6WI24"/>
<dbReference type="EMBL" id="WHWC01000014">
    <property type="protein sequence ID" value="KAG8369843.1"/>
    <property type="molecule type" value="Genomic_DNA"/>
</dbReference>
<accession>A0AAV6WI24</accession>
<dbReference type="InterPro" id="IPR041118">
    <property type="entry name" value="Rx_N"/>
</dbReference>
<dbReference type="GO" id="GO:0000166">
    <property type="term" value="F:nucleotide binding"/>
    <property type="evidence" value="ECO:0007669"/>
    <property type="project" value="UniProtKB-KW"/>
</dbReference>
<gene>
    <name evidence="5" type="ORF">BUALT_Bualt14G0055800</name>
</gene>
<proteinExistence type="predicted"/>
<comment type="caution">
    <text evidence="5">The sequence shown here is derived from an EMBL/GenBank/DDBJ whole genome shotgun (WGS) entry which is preliminary data.</text>
</comment>
<feature type="domain" description="Disease resistance N-terminal" evidence="4">
    <location>
        <begin position="5"/>
        <end position="91"/>
    </location>
</feature>
<evidence type="ECO:0000256" key="2">
    <source>
        <dbReference type="ARBA" id="ARBA00022741"/>
    </source>
</evidence>
<evidence type="ECO:0000313" key="6">
    <source>
        <dbReference type="Proteomes" id="UP000826271"/>
    </source>
</evidence>
<name>A0AAV6WI24_9LAMI</name>
<keyword evidence="2" id="KW-0547">Nucleotide-binding</keyword>
<keyword evidence="3" id="KW-0611">Plant defense</keyword>
<dbReference type="Pfam" id="PF18052">
    <property type="entry name" value="Rx_N"/>
    <property type="match status" value="1"/>
</dbReference>
<dbReference type="GO" id="GO:0006952">
    <property type="term" value="P:defense response"/>
    <property type="evidence" value="ECO:0007669"/>
    <property type="project" value="UniProtKB-KW"/>
</dbReference>
<reference evidence="5" key="1">
    <citation type="submission" date="2019-10" db="EMBL/GenBank/DDBJ databases">
        <authorList>
            <person name="Zhang R."/>
            <person name="Pan Y."/>
            <person name="Wang J."/>
            <person name="Ma R."/>
            <person name="Yu S."/>
        </authorList>
    </citation>
    <scope>NUCLEOTIDE SEQUENCE</scope>
    <source>
        <strain evidence="5">LA-IB0</strain>
        <tissue evidence="5">Leaf</tissue>
    </source>
</reference>
<organism evidence="5 6">
    <name type="scientific">Buddleja alternifolia</name>
    <dbReference type="NCBI Taxonomy" id="168488"/>
    <lineage>
        <taxon>Eukaryota</taxon>
        <taxon>Viridiplantae</taxon>
        <taxon>Streptophyta</taxon>
        <taxon>Embryophyta</taxon>
        <taxon>Tracheophyta</taxon>
        <taxon>Spermatophyta</taxon>
        <taxon>Magnoliopsida</taxon>
        <taxon>eudicotyledons</taxon>
        <taxon>Gunneridae</taxon>
        <taxon>Pentapetalae</taxon>
        <taxon>asterids</taxon>
        <taxon>lamiids</taxon>
        <taxon>Lamiales</taxon>
        <taxon>Scrophulariaceae</taxon>
        <taxon>Buddlejeae</taxon>
        <taxon>Buddleja</taxon>
    </lineage>
</organism>
<dbReference type="Proteomes" id="UP000826271">
    <property type="component" value="Unassembled WGS sequence"/>
</dbReference>